<dbReference type="InterPro" id="IPR051159">
    <property type="entry name" value="Hexapeptide_acetyltransf"/>
</dbReference>
<dbReference type="STRING" id="1763538.LPB68_08420"/>
<keyword evidence="3" id="KW-1185">Reference proteome</keyword>
<dbReference type="SUPFAM" id="SSF53448">
    <property type="entry name" value="Nucleotide-diphospho-sugar transferases"/>
    <property type="match status" value="1"/>
</dbReference>
<dbReference type="PANTHER" id="PTHR23416">
    <property type="entry name" value="SIALIC ACID SYNTHASE-RELATED"/>
    <property type="match status" value="1"/>
</dbReference>
<dbReference type="InterPro" id="IPR011004">
    <property type="entry name" value="Trimer_LpxA-like_sf"/>
</dbReference>
<organism evidence="2 3">
    <name type="scientific">Paenibacillus crassostreae</name>
    <dbReference type="NCBI Taxonomy" id="1763538"/>
    <lineage>
        <taxon>Bacteria</taxon>
        <taxon>Bacillati</taxon>
        <taxon>Bacillota</taxon>
        <taxon>Bacilli</taxon>
        <taxon>Bacillales</taxon>
        <taxon>Paenibacillaceae</taxon>
        <taxon>Paenibacillus</taxon>
    </lineage>
</organism>
<dbReference type="AlphaFoldDB" id="A0A167GM94"/>
<dbReference type="RefSeq" id="WP_068654539.1">
    <property type="nucleotide sequence ID" value="NZ_CP017770.1"/>
</dbReference>
<dbReference type="OrthoDB" id="2053790at2"/>
<dbReference type="Proteomes" id="UP000077134">
    <property type="component" value="Unassembled WGS sequence"/>
</dbReference>
<dbReference type="KEGG" id="pcx:LPB68_08420"/>
<dbReference type="Pfam" id="PF00535">
    <property type="entry name" value="Glycos_transf_2"/>
    <property type="match status" value="1"/>
</dbReference>
<reference evidence="2 3" key="1">
    <citation type="submission" date="2016-02" db="EMBL/GenBank/DDBJ databases">
        <title>Paenibacillus sp. LPB0068, isolated from Crassostrea gigas.</title>
        <authorList>
            <person name="Shin S.-K."/>
            <person name="Yi H."/>
        </authorList>
    </citation>
    <scope>NUCLEOTIDE SEQUENCE [LARGE SCALE GENOMIC DNA]</scope>
    <source>
        <strain evidence="2 3">LPB0068</strain>
    </source>
</reference>
<comment type="caution">
    <text evidence="2">The sequence shown here is derived from an EMBL/GenBank/DDBJ whole genome shotgun (WGS) entry which is preliminary data.</text>
</comment>
<dbReference type="InterPro" id="IPR001173">
    <property type="entry name" value="Glyco_trans_2-like"/>
</dbReference>
<sequence length="488" mass="55103">MGWIGMETAALFNRFGLNSHVEEGGQSINPAGIAIGTNVYIRSRYWFNVIDPHIGDMPKIIIGDGCQCNLGLILSAVNRIELETNVLIGPNVYISDTDHQYREVGVPVLSQGITTRSDQVIIGEGAWIGANAVIVGNVRIGRGSVVSANSVVVRNVPDYCVVGGAPAKVLKVYQPATNEWVRTNTQQEVEQLLKQRKEEPLLSICIPTYNRSTDLEKCLTSIYSQIGNCDLFEVCISDNASDDSTPSVVERFRIKYNNLKYQRNATNIGADRNIQHVLGQGRGKFLKLQGDDDFFMENTLIPLLHVLYKHHDCAVFHIDLLKGGYWVDTGEGLAEYLKGSSISGTFISSMILQRDAWLALEDKSKYIDSSFNQLYWQYAILAQQPKFCIIHRSMFTYAGNDPIGYNFGRVFIESYQKILQSFIDNGLTEADIRENKKNVLYSFIIPWYARFVTTGQNDRVEGFEQYFTEYYGEEKYYEEALQQLRAIT</sequence>
<feature type="domain" description="Glycosyltransferase 2-like" evidence="1">
    <location>
        <begin position="203"/>
        <end position="322"/>
    </location>
</feature>
<name>A0A167GM94_9BACL</name>
<evidence type="ECO:0000313" key="3">
    <source>
        <dbReference type="Proteomes" id="UP000077134"/>
    </source>
</evidence>
<accession>A0A167GM94</accession>
<dbReference type="Pfam" id="PF00132">
    <property type="entry name" value="Hexapep"/>
    <property type="match status" value="1"/>
</dbReference>
<dbReference type="EMBL" id="LSFN01000002">
    <property type="protein sequence ID" value="OAB77709.1"/>
    <property type="molecule type" value="Genomic_DNA"/>
</dbReference>
<evidence type="ECO:0000313" key="2">
    <source>
        <dbReference type="EMBL" id="OAB77709.1"/>
    </source>
</evidence>
<gene>
    <name evidence="2" type="ORF">PNBC_01500</name>
</gene>
<protein>
    <recommendedName>
        <fullName evidence="1">Glycosyltransferase 2-like domain-containing protein</fullName>
    </recommendedName>
</protein>
<dbReference type="Gene3D" id="3.90.550.10">
    <property type="entry name" value="Spore Coat Polysaccharide Biosynthesis Protein SpsA, Chain A"/>
    <property type="match status" value="1"/>
</dbReference>
<dbReference type="SUPFAM" id="SSF51161">
    <property type="entry name" value="Trimeric LpxA-like enzymes"/>
    <property type="match status" value="1"/>
</dbReference>
<dbReference type="CDD" id="cd04647">
    <property type="entry name" value="LbH_MAT_like"/>
    <property type="match status" value="1"/>
</dbReference>
<dbReference type="CDD" id="cd00761">
    <property type="entry name" value="Glyco_tranf_GTA_type"/>
    <property type="match status" value="1"/>
</dbReference>
<dbReference type="InterPro" id="IPR001451">
    <property type="entry name" value="Hexapep"/>
</dbReference>
<dbReference type="Gene3D" id="2.160.10.10">
    <property type="entry name" value="Hexapeptide repeat proteins"/>
    <property type="match status" value="1"/>
</dbReference>
<proteinExistence type="predicted"/>
<dbReference type="InterPro" id="IPR029044">
    <property type="entry name" value="Nucleotide-diphossugar_trans"/>
</dbReference>
<evidence type="ECO:0000259" key="1">
    <source>
        <dbReference type="Pfam" id="PF00535"/>
    </source>
</evidence>